<protein>
    <recommendedName>
        <fullName evidence="3">Transposase</fullName>
    </recommendedName>
</protein>
<reference evidence="1 2" key="1">
    <citation type="submission" date="2024-01" db="EMBL/GenBank/DDBJ databases">
        <title>A telomere-to-telomere, gap-free genome of sweet tea (Lithocarpus litseifolius).</title>
        <authorList>
            <person name="Zhou J."/>
        </authorList>
    </citation>
    <scope>NUCLEOTIDE SEQUENCE [LARGE SCALE GENOMIC DNA]</scope>
    <source>
        <strain evidence="1">Zhou-2022a</strain>
        <tissue evidence="1">Leaf</tissue>
    </source>
</reference>
<accession>A0AAW2CQ49</accession>
<dbReference type="InterPro" id="IPR012337">
    <property type="entry name" value="RNaseH-like_sf"/>
</dbReference>
<name>A0AAW2CQ49_9ROSI</name>
<proteinExistence type="predicted"/>
<dbReference type="PANTHER" id="PTHR46481:SF6">
    <property type="entry name" value="ZINC FINGER BED DOMAIN-CONTAINING PROTEIN RICESLEEPER 2-LIKE"/>
    <property type="match status" value="1"/>
</dbReference>
<evidence type="ECO:0008006" key="3">
    <source>
        <dbReference type="Google" id="ProtNLM"/>
    </source>
</evidence>
<keyword evidence="2" id="KW-1185">Reference proteome</keyword>
<dbReference type="EMBL" id="JAZDWU010000005">
    <property type="protein sequence ID" value="KAL0000367.1"/>
    <property type="molecule type" value="Genomic_DNA"/>
</dbReference>
<dbReference type="AlphaFoldDB" id="A0AAW2CQ49"/>
<comment type="caution">
    <text evidence="1">The sequence shown here is derived from an EMBL/GenBank/DDBJ whole genome shotgun (WGS) entry which is preliminary data.</text>
</comment>
<dbReference type="Proteomes" id="UP001459277">
    <property type="component" value="Unassembled WGS sequence"/>
</dbReference>
<dbReference type="SUPFAM" id="SSF53098">
    <property type="entry name" value="Ribonuclease H-like"/>
    <property type="match status" value="1"/>
</dbReference>
<sequence>MGQLLLSKNVGTVSKFEPDKFRELLVAAIVMHDLPFCFVEYTAIRAIFSSLCPEATIITRNTARADLIKMHGREKEKIKFMLKDASSRISLTSDLWTSIITDGYICITAHFIDRNWVLQKRVLNFCFMPPPRNGVSLYEKMYNLLCEWEIENKVFSVTLDNASSNDVFVDILRTQLSIRKALVCNGEFFHFRCYAHILNLIVQDGLKEIDIAIQKIQKVLNM</sequence>
<evidence type="ECO:0000313" key="2">
    <source>
        <dbReference type="Proteomes" id="UP001459277"/>
    </source>
</evidence>
<dbReference type="InterPro" id="IPR052035">
    <property type="entry name" value="ZnF_BED_domain_contain"/>
</dbReference>
<organism evidence="1 2">
    <name type="scientific">Lithocarpus litseifolius</name>
    <dbReference type="NCBI Taxonomy" id="425828"/>
    <lineage>
        <taxon>Eukaryota</taxon>
        <taxon>Viridiplantae</taxon>
        <taxon>Streptophyta</taxon>
        <taxon>Embryophyta</taxon>
        <taxon>Tracheophyta</taxon>
        <taxon>Spermatophyta</taxon>
        <taxon>Magnoliopsida</taxon>
        <taxon>eudicotyledons</taxon>
        <taxon>Gunneridae</taxon>
        <taxon>Pentapetalae</taxon>
        <taxon>rosids</taxon>
        <taxon>fabids</taxon>
        <taxon>Fagales</taxon>
        <taxon>Fagaceae</taxon>
        <taxon>Lithocarpus</taxon>
    </lineage>
</organism>
<dbReference type="PANTHER" id="PTHR46481">
    <property type="entry name" value="ZINC FINGER BED DOMAIN-CONTAINING PROTEIN 4"/>
    <property type="match status" value="1"/>
</dbReference>
<evidence type="ECO:0000313" key="1">
    <source>
        <dbReference type="EMBL" id="KAL0000367.1"/>
    </source>
</evidence>
<gene>
    <name evidence="1" type="ORF">SO802_014148</name>
</gene>